<feature type="transmembrane region" description="Helical" evidence="2">
    <location>
        <begin position="12"/>
        <end position="33"/>
    </location>
</feature>
<gene>
    <name evidence="3" type="ORF">A3A49_00080</name>
</gene>
<reference evidence="3 4" key="1">
    <citation type="journal article" date="2016" name="Nat. Commun.">
        <title>Thousands of microbial genomes shed light on interconnected biogeochemical processes in an aquifer system.</title>
        <authorList>
            <person name="Anantharaman K."/>
            <person name="Brown C.T."/>
            <person name="Hug L.A."/>
            <person name="Sharon I."/>
            <person name="Castelle C.J."/>
            <person name="Probst A.J."/>
            <person name="Thomas B.C."/>
            <person name="Singh A."/>
            <person name="Wilkins M.J."/>
            <person name="Karaoz U."/>
            <person name="Brodie E.L."/>
            <person name="Williams K.H."/>
            <person name="Hubbard S.S."/>
            <person name="Banfield J.F."/>
        </authorList>
    </citation>
    <scope>NUCLEOTIDE SEQUENCE [LARGE SCALE GENOMIC DNA]</scope>
</reference>
<keyword evidence="2" id="KW-0812">Transmembrane</keyword>
<dbReference type="Proteomes" id="UP000176740">
    <property type="component" value="Unassembled WGS sequence"/>
</dbReference>
<evidence type="ECO:0000313" key="4">
    <source>
        <dbReference type="Proteomes" id="UP000176740"/>
    </source>
</evidence>
<proteinExistence type="predicted"/>
<dbReference type="STRING" id="1797725.A3A49_00080"/>
<comment type="caution">
    <text evidence="3">The sequence shown here is derived from an EMBL/GenBank/DDBJ whole genome shotgun (WGS) entry which is preliminary data.</text>
</comment>
<dbReference type="AlphaFoldDB" id="A0A1F5H228"/>
<evidence type="ECO:0000313" key="3">
    <source>
        <dbReference type="EMBL" id="OGD98220.1"/>
    </source>
</evidence>
<evidence type="ECO:0008006" key="5">
    <source>
        <dbReference type="Google" id="ProtNLM"/>
    </source>
</evidence>
<dbReference type="SUPFAM" id="SSF103647">
    <property type="entry name" value="TSP type-3 repeat"/>
    <property type="match status" value="1"/>
</dbReference>
<protein>
    <recommendedName>
        <fullName evidence="5">Dockerin domain-containing protein</fullName>
    </recommendedName>
</protein>
<keyword evidence="1" id="KW-0732">Signal</keyword>
<accession>A0A1F5H228</accession>
<dbReference type="GO" id="GO:0005509">
    <property type="term" value="F:calcium ion binding"/>
    <property type="evidence" value="ECO:0007669"/>
    <property type="project" value="InterPro"/>
</dbReference>
<dbReference type="Pfam" id="PF02412">
    <property type="entry name" value="TSP_3"/>
    <property type="match status" value="2"/>
</dbReference>
<dbReference type="Gene3D" id="4.10.1080.10">
    <property type="entry name" value="TSP type-3 repeat"/>
    <property type="match status" value="1"/>
</dbReference>
<evidence type="ECO:0000256" key="2">
    <source>
        <dbReference type="SAM" id="Phobius"/>
    </source>
</evidence>
<evidence type="ECO:0000256" key="1">
    <source>
        <dbReference type="ARBA" id="ARBA00022729"/>
    </source>
</evidence>
<keyword evidence="2" id="KW-1133">Transmembrane helix</keyword>
<keyword evidence="2" id="KW-0472">Membrane</keyword>
<sequence length="244" mass="26910">MKAKPYQSGFSSILIFGVIALLLTLVFSGTLYLKDKNTYRPMVIENFKSCDIDRNGVCDESDKLLFERSLDQCQTGNNYNEVADADHDGCVTEKDKEQLFPSSPSPQTSSSMQRELNLDDIVRNSPDYDKDGVVNILDNCPFVKNQDQKDSDGDGAGDVCQVIELAKQDLAKRLGGNAAVLGIGEYIQEVTWPDSCLGASASEVCAQVITPGYKVIFTVAKQGGKKYLYHTDRVDHFIFIGPQN</sequence>
<dbReference type="GO" id="GO:0007155">
    <property type="term" value="P:cell adhesion"/>
    <property type="evidence" value="ECO:0007669"/>
    <property type="project" value="InterPro"/>
</dbReference>
<dbReference type="InterPro" id="IPR028974">
    <property type="entry name" value="TSP_type-3_rpt"/>
</dbReference>
<name>A0A1F5H228_9BACT</name>
<dbReference type="EMBL" id="MFBO01000014">
    <property type="protein sequence ID" value="OGD98220.1"/>
    <property type="molecule type" value="Genomic_DNA"/>
</dbReference>
<organism evidence="3 4">
    <name type="scientific">Candidatus Curtissbacteria bacterium RIFCSPLOWO2_01_FULL_38_11b</name>
    <dbReference type="NCBI Taxonomy" id="1797725"/>
    <lineage>
        <taxon>Bacteria</taxon>
        <taxon>Candidatus Curtissiibacteriota</taxon>
    </lineage>
</organism>
<dbReference type="InterPro" id="IPR003367">
    <property type="entry name" value="Thrombospondin_3-like_rpt"/>
</dbReference>